<evidence type="ECO:0000313" key="2">
    <source>
        <dbReference type="EMBL" id="SFZ82828.1"/>
    </source>
</evidence>
<keyword evidence="3" id="KW-1185">Reference proteome</keyword>
<dbReference type="EMBL" id="LT634361">
    <property type="protein sequence ID" value="SFZ82828.1"/>
    <property type="molecule type" value="Genomic_DNA"/>
</dbReference>
<name>A0A2H1E9X6_9FLAO</name>
<dbReference type="Proteomes" id="UP000231564">
    <property type="component" value="Chromosome MARIT"/>
</dbReference>
<feature type="region of interest" description="Disordered" evidence="1">
    <location>
        <begin position="31"/>
        <end position="50"/>
    </location>
</feature>
<dbReference type="STRING" id="1349785.GCA_000509405_00884"/>
<dbReference type="AlphaFoldDB" id="A0A2H1E9X6"/>
<protein>
    <submittedName>
        <fullName evidence="2">Uncharacterized protein</fullName>
    </submittedName>
</protein>
<gene>
    <name evidence="2" type="ORF">MARIT_1771</name>
</gene>
<dbReference type="KEGG" id="tmar:MARIT_1771"/>
<evidence type="ECO:0000256" key="1">
    <source>
        <dbReference type="SAM" id="MobiDB-lite"/>
    </source>
</evidence>
<sequence length="104" mass="12122">MTLLLLVPPVQAHADTIVFENTSEVHFNSLEKGHHQKHHQHDTEEERNTDHHHHCTIVGVSSAIITPNFSFQFVRFSQARKRIHFYKELNASSFLDELFQPPQI</sequence>
<evidence type="ECO:0000313" key="3">
    <source>
        <dbReference type="Proteomes" id="UP000231564"/>
    </source>
</evidence>
<dbReference type="RefSeq" id="WP_159254639.1">
    <property type="nucleotide sequence ID" value="NZ_LT634361.1"/>
</dbReference>
<proteinExistence type="predicted"/>
<accession>A0A2H1E9X6</accession>
<organism evidence="2 3">
    <name type="scientific">Tenacibaculum maritimum NCIMB 2154</name>
    <dbReference type="NCBI Taxonomy" id="1349785"/>
    <lineage>
        <taxon>Bacteria</taxon>
        <taxon>Pseudomonadati</taxon>
        <taxon>Bacteroidota</taxon>
        <taxon>Flavobacteriia</taxon>
        <taxon>Flavobacteriales</taxon>
        <taxon>Flavobacteriaceae</taxon>
        <taxon>Tenacibaculum</taxon>
    </lineage>
</organism>
<dbReference type="GeneID" id="47723279"/>
<reference evidence="2 3" key="1">
    <citation type="submission" date="2016-11" db="EMBL/GenBank/DDBJ databases">
        <authorList>
            <person name="Jaros S."/>
            <person name="Januszkiewicz K."/>
            <person name="Wedrychowicz H."/>
        </authorList>
    </citation>
    <scope>NUCLEOTIDE SEQUENCE [LARGE SCALE GENOMIC DNA]</scope>
    <source>
        <strain evidence="2">NCIMB 2154T</strain>
    </source>
</reference>